<gene>
    <name evidence="1" type="primary">Acey_s0310.g2103</name>
    <name evidence="1" type="ORF">Y032_0310g2103</name>
</gene>
<dbReference type="EMBL" id="JARK01001646">
    <property type="protein sequence ID" value="EYB84776.1"/>
    <property type="molecule type" value="Genomic_DNA"/>
</dbReference>
<evidence type="ECO:0000313" key="1">
    <source>
        <dbReference type="EMBL" id="EYB84776.1"/>
    </source>
</evidence>
<name>A0A016S2N3_9BILA</name>
<sequence>MAVQRAREVFLKLHKVRRQRKKDVFKWQTKKRNIECVYLRVAYECTTWHDVWSTADSAPAGNRWNDKTHKLCSLKQYLSYKGTIR</sequence>
<keyword evidence="2" id="KW-1185">Reference proteome</keyword>
<evidence type="ECO:0000313" key="2">
    <source>
        <dbReference type="Proteomes" id="UP000024635"/>
    </source>
</evidence>
<organism evidence="1 2">
    <name type="scientific">Ancylostoma ceylanicum</name>
    <dbReference type="NCBI Taxonomy" id="53326"/>
    <lineage>
        <taxon>Eukaryota</taxon>
        <taxon>Metazoa</taxon>
        <taxon>Ecdysozoa</taxon>
        <taxon>Nematoda</taxon>
        <taxon>Chromadorea</taxon>
        <taxon>Rhabditida</taxon>
        <taxon>Rhabditina</taxon>
        <taxon>Rhabditomorpha</taxon>
        <taxon>Strongyloidea</taxon>
        <taxon>Ancylostomatidae</taxon>
        <taxon>Ancylostomatinae</taxon>
        <taxon>Ancylostoma</taxon>
    </lineage>
</organism>
<proteinExistence type="predicted"/>
<accession>A0A016S2N3</accession>
<comment type="caution">
    <text evidence="1">The sequence shown here is derived from an EMBL/GenBank/DDBJ whole genome shotgun (WGS) entry which is preliminary data.</text>
</comment>
<dbReference type="Proteomes" id="UP000024635">
    <property type="component" value="Unassembled WGS sequence"/>
</dbReference>
<reference evidence="2" key="1">
    <citation type="journal article" date="2015" name="Nat. Genet.">
        <title>The genome and transcriptome of the zoonotic hookworm Ancylostoma ceylanicum identify infection-specific gene families.</title>
        <authorList>
            <person name="Schwarz E.M."/>
            <person name="Hu Y."/>
            <person name="Antoshechkin I."/>
            <person name="Miller M.M."/>
            <person name="Sternberg P.W."/>
            <person name="Aroian R.V."/>
        </authorList>
    </citation>
    <scope>NUCLEOTIDE SEQUENCE</scope>
    <source>
        <strain evidence="2">HY135</strain>
    </source>
</reference>
<dbReference type="OrthoDB" id="6264244at2759"/>
<protein>
    <submittedName>
        <fullName evidence="1">Uncharacterized protein</fullName>
    </submittedName>
</protein>
<dbReference type="AlphaFoldDB" id="A0A016S2N3"/>